<keyword evidence="11" id="KW-1003">Cell membrane</keyword>
<dbReference type="InterPro" id="IPR013785">
    <property type="entry name" value="Aldolase_TIM"/>
</dbReference>
<feature type="binding site" evidence="11">
    <location>
        <position position="222"/>
    </location>
    <ligand>
        <name>FMN</name>
        <dbReference type="ChEBI" id="CHEBI:58210"/>
    </ligand>
</feature>
<feature type="binding site" evidence="11">
    <location>
        <position position="190"/>
    </location>
    <ligand>
        <name>substrate</name>
    </ligand>
</feature>
<dbReference type="SUPFAM" id="SSF51395">
    <property type="entry name" value="FMN-linked oxidoreductases"/>
    <property type="match status" value="1"/>
</dbReference>
<feature type="binding site" evidence="11">
    <location>
        <begin position="123"/>
        <end position="127"/>
    </location>
    <ligand>
        <name>substrate</name>
    </ligand>
</feature>
<dbReference type="InterPro" id="IPR012135">
    <property type="entry name" value="Dihydroorotate_DH_1_2"/>
</dbReference>
<comment type="subcellular location">
    <subcellularLocation>
        <location evidence="11">Cell membrane</location>
        <topology evidence="11">Peripheral membrane protein</topology>
    </subcellularLocation>
    <subcellularLocation>
        <location evidence="2">Membrane</location>
    </subcellularLocation>
</comment>
<evidence type="ECO:0000313" key="13">
    <source>
        <dbReference type="EMBL" id="MFD2673778.1"/>
    </source>
</evidence>
<evidence type="ECO:0000256" key="6">
    <source>
        <dbReference type="ARBA" id="ARBA00022643"/>
    </source>
</evidence>
<dbReference type="HAMAP" id="MF_00225">
    <property type="entry name" value="DHO_dh_type2"/>
    <property type="match status" value="1"/>
</dbReference>
<dbReference type="EC" id="1.3.5.2" evidence="11"/>
<feature type="binding site" evidence="11">
    <location>
        <position position="152"/>
    </location>
    <ligand>
        <name>FMN</name>
        <dbReference type="ChEBI" id="CHEBI:58210"/>
    </ligand>
</feature>
<dbReference type="InterPro" id="IPR001295">
    <property type="entry name" value="Dihydroorotate_DH_CS"/>
</dbReference>
<protein>
    <recommendedName>
        <fullName evidence="11">Dihydroorotate dehydrogenase (quinone)</fullName>
        <ecNumber evidence="11">1.3.5.2</ecNumber>
    </recommendedName>
    <alternativeName>
        <fullName evidence="11">DHOdehase</fullName>
        <shortName evidence="11">DHOD</shortName>
        <shortName evidence="11">DHODase</shortName>
    </alternativeName>
    <alternativeName>
        <fullName evidence="11">Dihydroorotate oxidase</fullName>
    </alternativeName>
</protein>
<dbReference type="PROSITE" id="PS00912">
    <property type="entry name" value="DHODEHASE_2"/>
    <property type="match status" value="1"/>
</dbReference>
<dbReference type="PANTHER" id="PTHR48109">
    <property type="entry name" value="DIHYDROOROTATE DEHYDROGENASE (QUINONE), MITOCHONDRIAL-RELATED"/>
    <property type="match status" value="1"/>
</dbReference>
<feature type="binding site" evidence="11">
    <location>
        <position position="305"/>
    </location>
    <ligand>
        <name>FMN</name>
        <dbReference type="ChEBI" id="CHEBI:58210"/>
    </ligand>
</feature>
<evidence type="ECO:0000259" key="12">
    <source>
        <dbReference type="Pfam" id="PF01180"/>
    </source>
</evidence>
<evidence type="ECO:0000256" key="3">
    <source>
        <dbReference type="ARBA" id="ARBA00005161"/>
    </source>
</evidence>
<evidence type="ECO:0000313" key="14">
    <source>
        <dbReference type="Proteomes" id="UP001597453"/>
    </source>
</evidence>
<dbReference type="Gene3D" id="3.20.20.70">
    <property type="entry name" value="Aldolase class I"/>
    <property type="match status" value="1"/>
</dbReference>
<keyword evidence="9 11" id="KW-0472">Membrane</keyword>
<feature type="binding site" evidence="11">
    <location>
        <position position="78"/>
    </location>
    <ligand>
        <name>substrate</name>
    </ligand>
</feature>
<dbReference type="PROSITE" id="PS00911">
    <property type="entry name" value="DHODEHASE_1"/>
    <property type="match status" value="1"/>
</dbReference>
<comment type="cofactor">
    <cofactor evidence="11">
        <name>FMN</name>
        <dbReference type="ChEBI" id="CHEBI:58210"/>
    </cofactor>
    <text evidence="11">Binds 1 FMN per subunit.</text>
</comment>
<dbReference type="Pfam" id="PF01180">
    <property type="entry name" value="DHO_dh"/>
    <property type="match status" value="1"/>
</dbReference>
<dbReference type="InterPro" id="IPR005719">
    <property type="entry name" value="Dihydroorotate_DH_2"/>
</dbReference>
<comment type="pathway">
    <text evidence="3 11">Pyrimidine metabolism; UMP biosynthesis via de novo pathway; orotate from (S)-dihydroorotate (quinone route): step 1/1.</text>
</comment>
<dbReference type="Proteomes" id="UP001597453">
    <property type="component" value="Unassembled WGS sequence"/>
</dbReference>
<accession>A0ABW5RFP7</accession>
<evidence type="ECO:0000256" key="10">
    <source>
        <dbReference type="ARBA" id="ARBA00048639"/>
    </source>
</evidence>
<keyword evidence="7 11" id="KW-0665">Pyrimidine biosynthesis</keyword>
<evidence type="ECO:0000256" key="8">
    <source>
        <dbReference type="ARBA" id="ARBA00023002"/>
    </source>
</evidence>
<keyword evidence="8 11" id="KW-0560">Oxidoreductase</keyword>
<evidence type="ECO:0000256" key="7">
    <source>
        <dbReference type="ARBA" id="ARBA00022975"/>
    </source>
</evidence>
<feature type="binding site" evidence="11">
    <location>
        <position position="276"/>
    </location>
    <ligand>
        <name>FMN</name>
        <dbReference type="ChEBI" id="CHEBI:58210"/>
    </ligand>
</feature>
<dbReference type="NCBIfam" id="NF003648">
    <property type="entry name" value="PRK05286.2-1"/>
    <property type="match status" value="1"/>
</dbReference>
<name>A0ABW5RFP7_9MICO</name>
<dbReference type="GO" id="GO:0106430">
    <property type="term" value="F:dihydroorotate dehydrogenase (quinone) activity"/>
    <property type="evidence" value="ECO:0007669"/>
    <property type="project" value="UniProtKB-EC"/>
</dbReference>
<evidence type="ECO:0000256" key="11">
    <source>
        <dbReference type="HAMAP-Rule" id="MF_00225"/>
    </source>
</evidence>
<comment type="subunit">
    <text evidence="11">Monomer.</text>
</comment>
<feature type="domain" description="Dihydroorotate dehydrogenase catalytic" evidence="12">
    <location>
        <begin position="57"/>
        <end position="345"/>
    </location>
</feature>
<feature type="binding site" evidence="11">
    <location>
        <position position="98"/>
    </location>
    <ligand>
        <name>FMN</name>
        <dbReference type="ChEBI" id="CHEBI:58210"/>
    </ligand>
</feature>
<feature type="binding site" evidence="11">
    <location>
        <begin position="74"/>
        <end position="78"/>
    </location>
    <ligand>
        <name>FMN</name>
        <dbReference type="ChEBI" id="CHEBI:58210"/>
    </ligand>
</feature>
<feature type="binding site" evidence="11">
    <location>
        <position position="185"/>
    </location>
    <ligand>
        <name>FMN</name>
        <dbReference type="ChEBI" id="CHEBI:58210"/>
    </ligand>
</feature>
<dbReference type="PANTHER" id="PTHR48109:SF4">
    <property type="entry name" value="DIHYDROOROTATE DEHYDROGENASE (QUINONE), MITOCHONDRIAL"/>
    <property type="match status" value="1"/>
</dbReference>
<dbReference type="NCBIfam" id="NF003652">
    <property type="entry name" value="PRK05286.2-5"/>
    <property type="match status" value="1"/>
</dbReference>
<keyword evidence="5 11" id="KW-0285">Flavoprotein</keyword>
<dbReference type="InterPro" id="IPR050074">
    <property type="entry name" value="DHO_dehydrogenase"/>
</dbReference>
<sequence>MIHSVIRSGYQLVFNTVFRRMDAERAHHVGAAVIRGIGKRDWCADQLAKFTAPDPSLRVQTLGLEFPSPFGLAAGFDKNADMTDGLGALGFGHVEVGTVTPLAQPGNPKPRMYRLTADRGLINRMGFNNDGAEAALAALKQARTDRCIVGVNIGKNKVTPAENAVDDYVAAATALREVADYLVINVSSPNTPGLRGLQELDALAPILEATRDAASGVPVLVKIAPDLEDDAIARICELAIKVGLDGIVATNTTIAREPLETSARIVEAYGAGGLSGAPLKERSLEVLRTVRRHVPADFCVISVGGVTTADDVQERLDAGATLVQGYTAFLYEGPGWAAAINAGLAAKRRNRAA</sequence>
<feature type="binding site" evidence="11">
    <location>
        <begin position="326"/>
        <end position="327"/>
    </location>
    <ligand>
        <name>FMN</name>
        <dbReference type="ChEBI" id="CHEBI:58210"/>
    </ligand>
</feature>
<comment type="catalytic activity">
    <reaction evidence="10 11">
        <text>(S)-dihydroorotate + a quinone = orotate + a quinol</text>
        <dbReference type="Rhea" id="RHEA:30187"/>
        <dbReference type="ChEBI" id="CHEBI:24646"/>
        <dbReference type="ChEBI" id="CHEBI:30839"/>
        <dbReference type="ChEBI" id="CHEBI:30864"/>
        <dbReference type="ChEBI" id="CHEBI:132124"/>
        <dbReference type="EC" id="1.3.5.2"/>
    </reaction>
</comment>
<dbReference type="PIRSF" id="PIRSF000164">
    <property type="entry name" value="DHO_oxidase"/>
    <property type="match status" value="1"/>
</dbReference>
<comment type="caution">
    <text evidence="13">The sequence shown here is derived from an EMBL/GenBank/DDBJ whole genome shotgun (WGS) entry which is preliminary data.</text>
</comment>
<comment type="similarity">
    <text evidence="4 11">Belongs to the dihydroorotate dehydrogenase family. Type 2 subfamily.</text>
</comment>
<keyword evidence="14" id="KW-1185">Reference proteome</keyword>
<dbReference type="RefSeq" id="WP_083524405.1">
    <property type="nucleotide sequence ID" value="NZ_JBHUNF010000001.1"/>
</dbReference>
<dbReference type="CDD" id="cd04738">
    <property type="entry name" value="DHOD_2_like"/>
    <property type="match status" value="1"/>
</dbReference>
<evidence type="ECO:0000256" key="1">
    <source>
        <dbReference type="ARBA" id="ARBA00003125"/>
    </source>
</evidence>
<gene>
    <name evidence="11" type="primary">pyrD</name>
    <name evidence="13" type="ORF">ACFSUQ_00435</name>
</gene>
<feature type="binding site" evidence="11">
    <location>
        <begin position="251"/>
        <end position="252"/>
    </location>
    <ligand>
        <name>substrate</name>
    </ligand>
</feature>
<comment type="function">
    <text evidence="1 11">Catalyzes the conversion of dihydroorotate to orotate with quinone as electron acceptor.</text>
</comment>
<evidence type="ECO:0000256" key="5">
    <source>
        <dbReference type="ARBA" id="ARBA00022630"/>
    </source>
</evidence>
<evidence type="ECO:0000256" key="9">
    <source>
        <dbReference type="ARBA" id="ARBA00023136"/>
    </source>
</evidence>
<feature type="active site" description="Nucleophile" evidence="11">
    <location>
        <position position="188"/>
    </location>
</feature>
<dbReference type="NCBIfam" id="TIGR01036">
    <property type="entry name" value="pyrD_sub2"/>
    <property type="match status" value="1"/>
</dbReference>
<organism evidence="13 14">
    <name type="scientific">Gulosibacter bifidus</name>
    <dbReference type="NCBI Taxonomy" id="272239"/>
    <lineage>
        <taxon>Bacteria</taxon>
        <taxon>Bacillati</taxon>
        <taxon>Actinomycetota</taxon>
        <taxon>Actinomycetes</taxon>
        <taxon>Micrococcales</taxon>
        <taxon>Microbacteriaceae</taxon>
        <taxon>Gulosibacter</taxon>
    </lineage>
</organism>
<proteinExistence type="inferred from homology"/>
<feature type="binding site" evidence="11">
    <location>
        <position position="250"/>
    </location>
    <ligand>
        <name>FMN</name>
        <dbReference type="ChEBI" id="CHEBI:58210"/>
    </ligand>
</feature>
<keyword evidence="6 11" id="KW-0288">FMN</keyword>
<evidence type="ECO:0000256" key="4">
    <source>
        <dbReference type="ARBA" id="ARBA00005359"/>
    </source>
</evidence>
<feature type="binding site" evidence="11">
    <location>
        <position position="185"/>
    </location>
    <ligand>
        <name>substrate</name>
    </ligand>
</feature>
<dbReference type="EMBL" id="JBHUNF010000001">
    <property type="protein sequence ID" value="MFD2673778.1"/>
    <property type="molecule type" value="Genomic_DNA"/>
</dbReference>
<reference evidence="14" key="1">
    <citation type="journal article" date="2019" name="Int. J. Syst. Evol. Microbiol.">
        <title>The Global Catalogue of Microorganisms (GCM) 10K type strain sequencing project: providing services to taxonomists for standard genome sequencing and annotation.</title>
        <authorList>
            <consortium name="The Broad Institute Genomics Platform"/>
            <consortium name="The Broad Institute Genome Sequencing Center for Infectious Disease"/>
            <person name="Wu L."/>
            <person name="Ma J."/>
        </authorList>
    </citation>
    <scope>NUCLEOTIDE SEQUENCE [LARGE SCALE GENOMIC DNA]</scope>
    <source>
        <strain evidence="14">TISTR 1511</strain>
    </source>
</reference>
<dbReference type="InterPro" id="IPR005720">
    <property type="entry name" value="Dihydroorotate_DH_cat"/>
</dbReference>
<evidence type="ECO:0000256" key="2">
    <source>
        <dbReference type="ARBA" id="ARBA00004370"/>
    </source>
</evidence>